<keyword evidence="9" id="KW-0472">Membrane</keyword>
<reference evidence="11 12" key="1">
    <citation type="submission" date="2021-07" db="EMBL/GenBank/DDBJ databases">
        <title>complete genome sequencing of Tessaracoccus sp.J1M15.</title>
        <authorList>
            <person name="Bae J.-W."/>
            <person name="Kim D.-y."/>
        </authorList>
    </citation>
    <scope>NUCLEOTIDE SEQUENCE [LARGE SCALE GENOMIC DNA]</scope>
    <source>
        <strain evidence="11 12">J1M15</strain>
    </source>
</reference>
<keyword evidence="4" id="KW-0808">Transferase</keyword>
<feature type="transmembrane region" description="Helical" evidence="9">
    <location>
        <begin position="42"/>
        <end position="59"/>
    </location>
</feature>
<evidence type="ECO:0000256" key="1">
    <source>
        <dbReference type="ARBA" id="ARBA00000085"/>
    </source>
</evidence>
<feature type="transmembrane region" description="Helical" evidence="9">
    <location>
        <begin position="65"/>
        <end position="97"/>
    </location>
</feature>
<keyword evidence="9" id="KW-1133">Transmembrane helix</keyword>
<dbReference type="PANTHER" id="PTHR24421">
    <property type="entry name" value="NITRATE/NITRITE SENSOR PROTEIN NARX-RELATED"/>
    <property type="match status" value="1"/>
</dbReference>
<evidence type="ECO:0000256" key="8">
    <source>
        <dbReference type="ARBA" id="ARBA00023012"/>
    </source>
</evidence>
<accession>A0ABX8SKK3</accession>
<evidence type="ECO:0000256" key="3">
    <source>
        <dbReference type="ARBA" id="ARBA00022553"/>
    </source>
</evidence>
<dbReference type="InterPro" id="IPR011712">
    <property type="entry name" value="Sig_transdc_His_kin_sub3_dim/P"/>
</dbReference>
<name>A0ABX8SKK3_9ACTN</name>
<evidence type="ECO:0000313" key="11">
    <source>
        <dbReference type="EMBL" id="QXT63175.1"/>
    </source>
</evidence>
<dbReference type="EMBL" id="CP079216">
    <property type="protein sequence ID" value="QXT63175.1"/>
    <property type="molecule type" value="Genomic_DNA"/>
</dbReference>
<feature type="transmembrane region" description="Helical" evidence="9">
    <location>
        <begin position="140"/>
        <end position="157"/>
    </location>
</feature>
<evidence type="ECO:0000256" key="5">
    <source>
        <dbReference type="ARBA" id="ARBA00022741"/>
    </source>
</evidence>
<evidence type="ECO:0000256" key="2">
    <source>
        <dbReference type="ARBA" id="ARBA00012438"/>
    </source>
</evidence>
<evidence type="ECO:0000259" key="10">
    <source>
        <dbReference type="Pfam" id="PF07730"/>
    </source>
</evidence>
<keyword evidence="3" id="KW-0597">Phosphoprotein</keyword>
<dbReference type="InterPro" id="IPR050482">
    <property type="entry name" value="Sensor_HK_TwoCompSys"/>
</dbReference>
<dbReference type="CDD" id="cd16917">
    <property type="entry name" value="HATPase_UhpB-NarQ-NarX-like"/>
    <property type="match status" value="1"/>
</dbReference>
<evidence type="ECO:0000256" key="4">
    <source>
        <dbReference type="ARBA" id="ARBA00022679"/>
    </source>
</evidence>
<keyword evidence="7" id="KW-0067">ATP-binding</keyword>
<comment type="catalytic activity">
    <reaction evidence="1">
        <text>ATP + protein L-histidine = ADP + protein N-phospho-L-histidine.</text>
        <dbReference type="EC" id="2.7.13.3"/>
    </reaction>
</comment>
<keyword evidence="5" id="KW-0547">Nucleotide-binding</keyword>
<evidence type="ECO:0000256" key="9">
    <source>
        <dbReference type="SAM" id="Phobius"/>
    </source>
</evidence>
<dbReference type="Pfam" id="PF07730">
    <property type="entry name" value="HisKA_3"/>
    <property type="match status" value="1"/>
</dbReference>
<dbReference type="PANTHER" id="PTHR24421:SF10">
    <property type="entry name" value="NITRATE_NITRITE SENSOR PROTEIN NARQ"/>
    <property type="match status" value="1"/>
</dbReference>
<keyword evidence="9" id="KW-0812">Transmembrane</keyword>
<dbReference type="Proteomes" id="UP000824504">
    <property type="component" value="Chromosome"/>
</dbReference>
<sequence>MAEGLARLPRPATERGRDAAGAVALAVALGVLQVVDDGPAGLFGWEYAGVLLACAALVWRRAAPVITLVVAFVACVASAILTGGIPGAFVPLAVAVYTAVSRTSPLPKALAIGALALVGVGVSLVVGTGRSASDPEVTSAEVWIGLIIAVGAAISLYRRSLAQERERALAAEATKDALASRKVAEERLRIARELHDAVGHHIAVMNVQAGVAEALLQSSPDAAAAALERVQEAGARVLEELPVMLRVLRTDGEAETRPSAGLADLPELIEHATASGLHVDLRESGSHPELPAATYLSAYRIVQEALTNAARHGDGAASVRVDYRGPSLILEVRNAVGGGTSSGSGFGLVGMRERALAAGGDVTVARDGDTFVVRAELPTRGASNRQGEGQP</sequence>
<dbReference type="RefSeq" id="WP_219082823.1">
    <property type="nucleotide sequence ID" value="NZ_CP079216.1"/>
</dbReference>
<proteinExistence type="predicted"/>
<evidence type="ECO:0000256" key="7">
    <source>
        <dbReference type="ARBA" id="ARBA00022840"/>
    </source>
</evidence>
<evidence type="ECO:0000313" key="12">
    <source>
        <dbReference type="Proteomes" id="UP000824504"/>
    </source>
</evidence>
<organism evidence="11 12">
    <name type="scientific">Tessaracoccus palaemonis</name>
    <dbReference type="NCBI Taxonomy" id="2829499"/>
    <lineage>
        <taxon>Bacteria</taxon>
        <taxon>Bacillati</taxon>
        <taxon>Actinomycetota</taxon>
        <taxon>Actinomycetes</taxon>
        <taxon>Propionibacteriales</taxon>
        <taxon>Propionibacteriaceae</taxon>
        <taxon>Tessaracoccus</taxon>
    </lineage>
</organism>
<feature type="domain" description="Signal transduction histidine kinase subgroup 3 dimerisation and phosphoacceptor" evidence="10">
    <location>
        <begin position="186"/>
        <end position="251"/>
    </location>
</feature>
<evidence type="ECO:0000256" key="6">
    <source>
        <dbReference type="ARBA" id="ARBA00022777"/>
    </source>
</evidence>
<keyword evidence="8" id="KW-0902">Two-component regulatory system</keyword>
<gene>
    <name evidence="11" type="ORF">KDB89_01430</name>
</gene>
<protein>
    <recommendedName>
        <fullName evidence="2">histidine kinase</fullName>
        <ecNumber evidence="2">2.7.13.3</ecNumber>
    </recommendedName>
</protein>
<keyword evidence="6" id="KW-0418">Kinase</keyword>
<dbReference type="EC" id="2.7.13.3" evidence="2"/>
<keyword evidence="12" id="KW-1185">Reference proteome</keyword>
<feature type="transmembrane region" description="Helical" evidence="9">
    <location>
        <begin position="109"/>
        <end position="128"/>
    </location>
</feature>